<feature type="transmembrane region" description="Helical" evidence="1">
    <location>
        <begin position="112"/>
        <end position="132"/>
    </location>
</feature>
<feature type="transmembrane region" description="Helical" evidence="1">
    <location>
        <begin position="363"/>
        <end position="383"/>
    </location>
</feature>
<feature type="transmembrane region" description="Helical" evidence="1">
    <location>
        <begin position="262"/>
        <end position="283"/>
    </location>
</feature>
<evidence type="ECO:0000313" key="3">
    <source>
        <dbReference type="Proteomes" id="UP000008178"/>
    </source>
</evidence>
<dbReference type="GeneID" id="93722000"/>
<keyword evidence="1" id="KW-1133">Transmembrane helix</keyword>
<keyword evidence="1" id="KW-0812">Transmembrane</keyword>
<dbReference type="Pfam" id="PF19528">
    <property type="entry name" value="DUF6056"/>
    <property type="match status" value="1"/>
</dbReference>
<dbReference type="EMBL" id="CP003040">
    <property type="protein sequence ID" value="AEN95224.1"/>
    <property type="molecule type" value="Genomic_DNA"/>
</dbReference>
<keyword evidence="1" id="KW-0472">Membrane</keyword>
<gene>
    <name evidence="2" type="ordered locus">RHOM_00485</name>
</gene>
<feature type="transmembrane region" description="Helical" evidence="1">
    <location>
        <begin position="446"/>
        <end position="470"/>
    </location>
</feature>
<dbReference type="Proteomes" id="UP000008178">
    <property type="component" value="Chromosome"/>
</dbReference>
<protein>
    <submittedName>
        <fullName evidence="2">Uncharacterized protein</fullName>
    </submittedName>
</protein>
<feature type="transmembrane region" description="Helical" evidence="1">
    <location>
        <begin position="208"/>
        <end position="230"/>
    </location>
</feature>
<dbReference type="OrthoDB" id="2284195at2"/>
<name>G2SZ66_ROSHA</name>
<proteinExistence type="predicted"/>
<feature type="transmembrane region" description="Helical" evidence="1">
    <location>
        <begin position="138"/>
        <end position="155"/>
    </location>
</feature>
<evidence type="ECO:0000256" key="1">
    <source>
        <dbReference type="SAM" id="Phobius"/>
    </source>
</evidence>
<feature type="transmembrane region" description="Helical" evidence="1">
    <location>
        <begin position="333"/>
        <end position="357"/>
    </location>
</feature>
<dbReference type="InterPro" id="IPR045691">
    <property type="entry name" value="DUF6056"/>
</dbReference>
<dbReference type="STRING" id="585394.RHOM_00485"/>
<feature type="transmembrane region" description="Helical" evidence="1">
    <location>
        <begin position="167"/>
        <end position="188"/>
    </location>
</feature>
<sequence>MLKGDTGAKRTWFYENGAFVAAALAAVLWHVVLSTNVGDDMVYFKTLLDGNSSLGEILAHRYETWSSRMVIEAVLIPLVHCPLLWKILDIVIFTSLPVLLCGLLGVTGRGRWFVTGLVLLYPFADMASAGWIATTTNYLWPLWGVLVIGMVLKQLRCGRKVPVWEAAAALLACAYAGSQEQAAVLLLLLLGMEVLHYISEKCMKQPLLYALCGIDIISLIYIFSCPGNAIRSAQEMAGRMPEFADFTFWEKLYMGLANVERIFIAQLDPVYCVVAAVIAPLVYRKTGNYRKTLLAGIPALLLFGQAVVRVSHPSLKKVFVRPEQTTHWDWHELVTYMPLVFLILSVFGILYALWQLADGAWKHYLWTAFLLAGGFATGVVMGFSPTIYASADRPYLYLYFVLIYVCTDAVWNLGGMRVVWKTGSADAAQSGSGAHSKGKMPVPEKLMFTVLGLLVLANILDVTRMCWLLGRLL</sequence>
<feature type="transmembrane region" description="Helical" evidence="1">
    <location>
        <begin position="12"/>
        <end position="32"/>
    </location>
</feature>
<dbReference type="HOGENOM" id="CLU_047391_1_0_9"/>
<dbReference type="RefSeq" id="WP_014078318.1">
    <property type="nucleotide sequence ID" value="NC_015977.1"/>
</dbReference>
<feature type="transmembrane region" description="Helical" evidence="1">
    <location>
        <begin position="83"/>
        <end position="105"/>
    </location>
</feature>
<organism evidence="2 3">
    <name type="scientific">Roseburia hominis (strain DSM 16839 / JCM 17582 / NCIMB 14029 / A2-183)</name>
    <dbReference type="NCBI Taxonomy" id="585394"/>
    <lineage>
        <taxon>Bacteria</taxon>
        <taxon>Bacillati</taxon>
        <taxon>Bacillota</taxon>
        <taxon>Clostridia</taxon>
        <taxon>Lachnospirales</taxon>
        <taxon>Lachnospiraceae</taxon>
        <taxon>Roseburia</taxon>
    </lineage>
</organism>
<reference evidence="2 3" key="1">
    <citation type="journal article" date="2015" name="Genome Announc.">
        <title>Complete genome sequence of the human gut symbiont Roseburia hominis.</title>
        <authorList>
            <person name="Travis A.J."/>
            <person name="Kelly D."/>
            <person name="Flint H.J."/>
            <person name="Aminov R.I."/>
        </authorList>
    </citation>
    <scope>NUCLEOTIDE SEQUENCE [LARGE SCALE GENOMIC DNA]</scope>
    <source>
        <strain evidence="3">DSM 16839 / JCM 17582 / NCIMB 14029 / A2-183</strain>
    </source>
</reference>
<dbReference type="KEGG" id="rho:RHOM_00485"/>
<feature type="transmembrane region" description="Helical" evidence="1">
    <location>
        <begin position="295"/>
        <end position="312"/>
    </location>
</feature>
<dbReference type="eggNOG" id="ENOG5030WIW">
    <property type="taxonomic scope" value="Bacteria"/>
</dbReference>
<dbReference type="AlphaFoldDB" id="G2SZ66"/>
<evidence type="ECO:0000313" key="2">
    <source>
        <dbReference type="EMBL" id="AEN95224.1"/>
    </source>
</evidence>
<accession>G2SZ66</accession>
<keyword evidence="3" id="KW-1185">Reference proteome</keyword>
<dbReference type="BioCyc" id="RHOM585394:G1H02-106-MONOMER"/>
<feature type="transmembrane region" description="Helical" evidence="1">
    <location>
        <begin position="395"/>
        <end position="414"/>
    </location>
</feature>